<keyword evidence="2" id="KW-1185">Reference proteome</keyword>
<dbReference type="Proteomes" id="UP001235343">
    <property type="component" value="Unassembled WGS sequence"/>
</dbReference>
<dbReference type="PROSITE" id="PS51257">
    <property type="entry name" value="PROKAR_LIPOPROTEIN"/>
    <property type="match status" value="1"/>
</dbReference>
<reference evidence="1 2" key="1">
    <citation type="submission" date="2023-06" db="EMBL/GenBank/DDBJ databases">
        <title>Aquibacillus rhizosphaerae LR5S19.</title>
        <authorList>
            <person name="Sun J.-Q."/>
        </authorList>
    </citation>
    <scope>NUCLEOTIDE SEQUENCE [LARGE SCALE GENOMIC DNA]</scope>
    <source>
        <strain evidence="1 2">LR5S19</strain>
    </source>
</reference>
<evidence type="ECO:0000313" key="2">
    <source>
        <dbReference type="Proteomes" id="UP001235343"/>
    </source>
</evidence>
<proteinExistence type="predicted"/>
<dbReference type="EMBL" id="JASTZU010000058">
    <property type="protein sequence ID" value="MDL4842301.1"/>
    <property type="molecule type" value="Genomic_DNA"/>
</dbReference>
<sequence>MKKLLYLLSLLLLLVGCNVENEHKKISYSKINMDTPDKEVKEFLGESTDENGIYLYQDSGKRLYVFLNSKIVEQGNEASYFTSFDVKSEEDTLIIYFEQDLTDVYVNNELNNQVLYEVQLNNEYEYIKLFEDNEEKQFSIISGRNI</sequence>
<gene>
    <name evidence="1" type="ORF">QQS35_17825</name>
</gene>
<dbReference type="RefSeq" id="WP_285933584.1">
    <property type="nucleotide sequence ID" value="NZ_JASTZU010000058.1"/>
</dbReference>
<evidence type="ECO:0000313" key="1">
    <source>
        <dbReference type="EMBL" id="MDL4842301.1"/>
    </source>
</evidence>
<accession>A0ABT7LCL9</accession>
<protein>
    <recommendedName>
        <fullName evidence="3">Lipoprotein</fullName>
    </recommendedName>
</protein>
<evidence type="ECO:0008006" key="3">
    <source>
        <dbReference type="Google" id="ProtNLM"/>
    </source>
</evidence>
<comment type="caution">
    <text evidence="1">The sequence shown here is derived from an EMBL/GenBank/DDBJ whole genome shotgun (WGS) entry which is preliminary data.</text>
</comment>
<name>A0ABT7LCL9_9BACI</name>
<organism evidence="1 2">
    <name type="scientific">Aquibacillus rhizosphaerae</name>
    <dbReference type="NCBI Taxonomy" id="3051431"/>
    <lineage>
        <taxon>Bacteria</taxon>
        <taxon>Bacillati</taxon>
        <taxon>Bacillota</taxon>
        <taxon>Bacilli</taxon>
        <taxon>Bacillales</taxon>
        <taxon>Bacillaceae</taxon>
        <taxon>Aquibacillus</taxon>
    </lineage>
</organism>